<evidence type="ECO:0000256" key="1">
    <source>
        <dbReference type="ARBA" id="ARBA00001954"/>
    </source>
</evidence>
<dbReference type="NCBIfam" id="TIGR01269">
    <property type="entry name" value="Tyr_3_monoox"/>
    <property type="match status" value="1"/>
</dbReference>
<keyword evidence="11" id="KW-1185">Reference proteome</keyword>
<dbReference type="PANTHER" id="PTHR11473:SF15">
    <property type="entry name" value="TYROSINE 3-MONOOXYGENASE"/>
    <property type="match status" value="1"/>
</dbReference>
<feature type="domain" description="Biopterin-dependent aromatic amino acid hydroxylase family profile" evidence="9">
    <location>
        <begin position="158"/>
        <end position="505"/>
    </location>
</feature>
<dbReference type="GO" id="GO:0043204">
    <property type="term" value="C:perikaryon"/>
    <property type="evidence" value="ECO:0007669"/>
    <property type="project" value="TreeGrafter"/>
</dbReference>
<dbReference type="InterPro" id="IPR005962">
    <property type="entry name" value="Tyr_3_mOase"/>
</dbReference>
<dbReference type="GO" id="GO:0048066">
    <property type="term" value="P:developmental pigmentation"/>
    <property type="evidence" value="ECO:0007669"/>
    <property type="project" value="UniProtKB-ARBA"/>
</dbReference>
<dbReference type="InterPro" id="IPR018301">
    <property type="entry name" value="ArAA_hydroxylase_Fe/CU_BS"/>
</dbReference>
<dbReference type="InterPro" id="IPR019773">
    <property type="entry name" value="Tyrosine_3-monooxygenase-like"/>
</dbReference>
<evidence type="ECO:0000256" key="6">
    <source>
        <dbReference type="ARBA" id="ARBA00023033"/>
    </source>
</evidence>
<dbReference type="GO" id="GO:0006585">
    <property type="term" value="P:dopamine biosynthetic process from tyrosine"/>
    <property type="evidence" value="ECO:0007669"/>
    <property type="project" value="TreeGrafter"/>
</dbReference>
<dbReference type="PROSITE" id="PS51410">
    <property type="entry name" value="BH4_AAA_HYDROXYL_2"/>
    <property type="match status" value="1"/>
</dbReference>
<proteinExistence type="inferred from homology"/>
<reference evidence="10" key="1">
    <citation type="submission" date="2021-06" db="EMBL/GenBank/DDBJ databases">
        <authorList>
            <person name="Hodson N. C."/>
            <person name="Mongue J. A."/>
            <person name="Jaron S. K."/>
        </authorList>
    </citation>
    <scope>NUCLEOTIDE SEQUENCE</scope>
</reference>
<dbReference type="GO" id="GO:0005506">
    <property type="term" value="F:iron ion binding"/>
    <property type="evidence" value="ECO:0007669"/>
    <property type="project" value="InterPro"/>
</dbReference>
<dbReference type="PROSITE" id="PS00367">
    <property type="entry name" value="BH4_AAA_HYDROXYL_1"/>
    <property type="match status" value="1"/>
</dbReference>
<keyword evidence="4" id="KW-0560">Oxidoreductase</keyword>
<dbReference type="FunFam" id="1.10.800.10:FF:000004">
    <property type="entry name" value="Tyrosine 3-monooxygenase"/>
    <property type="match status" value="1"/>
</dbReference>
<dbReference type="EMBL" id="CAJVCH010492411">
    <property type="protein sequence ID" value="CAG7820861.1"/>
    <property type="molecule type" value="Genomic_DNA"/>
</dbReference>
<feature type="binding site" evidence="7">
    <location>
        <position position="382"/>
    </location>
    <ligand>
        <name>Fe cation</name>
        <dbReference type="ChEBI" id="CHEBI:24875"/>
    </ligand>
</feature>
<accession>A0A8J2KMX0</accession>
<comment type="cofactor">
    <cofactor evidence="1 7">
        <name>Fe(2+)</name>
        <dbReference type="ChEBI" id="CHEBI:29033"/>
    </cofactor>
</comment>
<dbReference type="PANTHER" id="PTHR11473">
    <property type="entry name" value="AROMATIC AMINO ACID HYDROXYLASE"/>
    <property type="match status" value="1"/>
</dbReference>
<evidence type="ECO:0000259" key="9">
    <source>
        <dbReference type="PROSITE" id="PS51410"/>
    </source>
</evidence>
<evidence type="ECO:0000256" key="8">
    <source>
        <dbReference type="SAM" id="MobiDB-lite"/>
    </source>
</evidence>
<comment type="similarity">
    <text evidence="2">Belongs to the biopterin-dependent aromatic amino acid hydroxylase family.</text>
</comment>
<dbReference type="Pfam" id="PF00351">
    <property type="entry name" value="Biopterin_H"/>
    <property type="match status" value="1"/>
</dbReference>
<name>A0A8J2KMX0_9HEXA</name>
<dbReference type="InterPro" id="IPR019774">
    <property type="entry name" value="Aromatic-AA_hydroxylase_C"/>
</dbReference>
<keyword evidence="5 7" id="KW-0408">Iron</keyword>
<evidence type="ECO:0000256" key="7">
    <source>
        <dbReference type="PIRSR" id="PIRSR601273-2"/>
    </source>
</evidence>
<dbReference type="InterPro" id="IPR001273">
    <property type="entry name" value="ArAA_hydroxylase"/>
</dbReference>
<feature type="binding site" evidence="7">
    <location>
        <position position="337"/>
    </location>
    <ligand>
        <name>Fe cation</name>
        <dbReference type="ChEBI" id="CHEBI:24875"/>
    </ligand>
</feature>
<evidence type="ECO:0000313" key="11">
    <source>
        <dbReference type="Proteomes" id="UP000708208"/>
    </source>
</evidence>
<evidence type="ECO:0000256" key="5">
    <source>
        <dbReference type="ARBA" id="ARBA00023004"/>
    </source>
</evidence>
<dbReference type="GO" id="GO:0030424">
    <property type="term" value="C:axon"/>
    <property type="evidence" value="ECO:0007669"/>
    <property type="project" value="TreeGrafter"/>
</dbReference>
<evidence type="ECO:0000256" key="4">
    <source>
        <dbReference type="ARBA" id="ARBA00023002"/>
    </source>
</evidence>
<feature type="compositionally biased region" description="Polar residues" evidence="8">
    <location>
        <begin position="1"/>
        <end position="20"/>
    </location>
</feature>
<dbReference type="GO" id="GO:0004511">
    <property type="term" value="F:tyrosine 3-monooxygenase activity"/>
    <property type="evidence" value="ECO:0007669"/>
    <property type="project" value="InterPro"/>
</dbReference>
<sequence length="507" mass="58324">MEIYSQNESDSDCSSGSNGYPSRRRSLVGDARFETQVNKEAKRTWLEEIRQLSRDSDLSEDDLLLVDDSILPAVQIPKPKDDEKPEETDLVLSLNESMVSLARILKTMDNSRASVIHLESRVSRDRHCQFDILLKINVTRSNLVSLVKSLRQSKSITSVNVISHQGSIKIPWFPRHISELDMCNHLMTKFEPDLDMDHPGFADKVYRARRKMIADIAFEYRYGQVIPRVQYTEEEVRTWGHVYNQLCALLSSHACKQYIDAFRLLEENVGYRANNIPQMEDISKFLHRRTGFTLRPAAGLLTSRDFLASLAYRVFQCTQYVRHGSAPDHSPEPDCVHELLGHVPMLVDPLFAQFSQELGLASLGATDEEIEQFSTLYWFTVEFGLCKEDGIVKAYGAGLLSSYGELQHALSDKPEHRKFDPKVTAIQPYQDQDYQDVYFVAESFNEVKDKFREWVAESMSRPYELRYDPFTQTIQNFDSVDKLSSSLTQMKIELSYLNNAVNNMSYR</sequence>
<gene>
    <name evidence="10" type="ORF">AFUS01_LOCUS31232</name>
</gene>
<comment type="caution">
    <text evidence="10">The sequence shown here is derived from an EMBL/GenBank/DDBJ whole genome shotgun (WGS) entry which is preliminary data.</text>
</comment>
<dbReference type="AlphaFoldDB" id="A0A8J2KMX0"/>
<evidence type="ECO:0000313" key="10">
    <source>
        <dbReference type="EMBL" id="CAG7820861.1"/>
    </source>
</evidence>
<dbReference type="OrthoDB" id="983542at2759"/>
<evidence type="ECO:0000256" key="2">
    <source>
        <dbReference type="ARBA" id="ARBA00009712"/>
    </source>
</evidence>
<dbReference type="GO" id="GO:0005737">
    <property type="term" value="C:cytoplasm"/>
    <property type="evidence" value="ECO:0007669"/>
    <property type="project" value="TreeGrafter"/>
</dbReference>
<protein>
    <recommendedName>
        <fullName evidence="9">Biopterin-dependent aromatic amino acid hydroxylase family profile domain-containing protein</fullName>
    </recommendedName>
</protein>
<feature type="region of interest" description="Disordered" evidence="8">
    <location>
        <begin position="1"/>
        <end position="31"/>
    </location>
</feature>
<dbReference type="PIRSF" id="PIRSF000336">
    <property type="entry name" value="TH"/>
    <property type="match status" value="1"/>
</dbReference>
<keyword evidence="3 7" id="KW-0479">Metal-binding</keyword>
<organism evidence="10 11">
    <name type="scientific">Allacma fusca</name>
    <dbReference type="NCBI Taxonomy" id="39272"/>
    <lineage>
        <taxon>Eukaryota</taxon>
        <taxon>Metazoa</taxon>
        <taxon>Ecdysozoa</taxon>
        <taxon>Arthropoda</taxon>
        <taxon>Hexapoda</taxon>
        <taxon>Collembola</taxon>
        <taxon>Symphypleona</taxon>
        <taxon>Sminthuridae</taxon>
        <taxon>Allacma</taxon>
    </lineage>
</organism>
<feature type="binding site" evidence="7">
    <location>
        <position position="342"/>
    </location>
    <ligand>
        <name>Fe cation</name>
        <dbReference type="ChEBI" id="CHEBI:24875"/>
    </ligand>
</feature>
<dbReference type="Proteomes" id="UP000708208">
    <property type="component" value="Unassembled WGS sequence"/>
</dbReference>
<evidence type="ECO:0000256" key="3">
    <source>
        <dbReference type="ARBA" id="ARBA00022723"/>
    </source>
</evidence>
<keyword evidence="6" id="KW-0503">Monooxygenase</keyword>